<protein>
    <recommendedName>
        <fullName evidence="1">YcaO domain-containing protein</fullName>
    </recommendedName>
</protein>
<proteinExistence type="predicted"/>
<dbReference type="InterPro" id="IPR003776">
    <property type="entry name" value="YcaO-like_dom"/>
</dbReference>
<dbReference type="Pfam" id="PF02624">
    <property type="entry name" value="YcaO"/>
    <property type="match status" value="1"/>
</dbReference>
<dbReference type="Gene3D" id="3.30.160.660">
    <property type="match status" value="1"/>
</dbReference>
<evidence type="ECO:0000313" key="3">
    <source>
        <dbReference type="Proteomes" id="UP000063964"/>
    </source>
</evidence>
<dbReference type="RefSeq" id="WP_066607185.1">
    <property type="nucleotide sequence ID" value="NZ_CP014230.1"/>
</dbReference>
<dbReference type="KEGG" id="doa:AXF15_10665"/>
<feature type="domain" description="YcaO" evidence="1">
    <location>
        <begin position="52"/>
        <end position="437"/>
    </location>
</feature>
<gene>
    <name evidence="2" type="ORF">AXF15_10665</name>
</gene>
<evidence type="ECO:0000259" key="1">
    <source>
        <dbReference type="PROSITE" id="PS51664"/>
    </source>
</evidence>
<organism evidence="2 3">
    <name type="scientific">Desulfomicrobium orale DSM 12838</name>
    <dbReference type="NCBI Taxonomy" id="888061"/>
    <lineage>
        <taxon>Bacteria</taxon>
        <taxon>Pseudomonadati</taxon>
        <taxon>Thermodesulfobacteriota</taxon>
        <taxon>Desulfovibrionia</taxon>
        <taxon>Desulfovibrionales</taxon>
        <taxon>Desulfomicrobiaceae</taxon>
        <taxon>Desulfomicrobium</taxon>
    </lineage>
</organism>
<dbReference type="AlphaFoldDB" id="A0A109W6E5"/>
<dbReference type="OrthoDB" id="5380721at2"/>
<dbReference type="PANTHER" id="PTHR37809:SF1">
    <property type="entry name" value="RIBOSOMAL PROTEIN S12 METHYLTHIOTRANSFERASE ACCESSORY FACTOR YCAO"/>
    <property type="match status" value="1"/>
</dbReference>
<evidence type="ECO:0000313" key="2">
    <source>
        <dbReference type="EMBL" id="AMD93515.1"/>
    </source>
</evidence>
<dbReference type="STRING" id="888061.AXF15_10665"/>
<dbReference type="NCBIfam" id="TIGR03604">
    <property type="entry name" value="TOMM_cyclo_SagD"/>
    <property type="match status" value="1"/>
</dbReference>
<dbReference type="PROSITE" id="PS51664">
    <property type="entry name" value="YCAO"/>
    <property type="match status" value="1"/>
</dbReference>
<accession>A0A109W6E5</accession>
<dbReference type="PANTHER" id="PTHR37809">
    <property type="entry name" value="RIBOSOMAL PROTEIN S12 METHYLTHIOTRANSFERASE ACCESSORY FACTOR YCAO"/>
    <property type="match status" value="1"/>
</dbReference>
<keyword evidence="3" id="KW-1185">Reference proteome</keyword>
<dbReference type="Gene3D" id="3.30.40.250">
    <property type="match status" value="1"/>
</dbReference>
<dbReference type="EMBL" id="CP014230">
    <property type="protein sequence ID" value="AMD93515.1"/>
    <property type="molecule type" value="Genomic_DNA"/>
</dbReference>
<dbReference type="InterPro" id="IPR027624">
    <property type="entry name" value="TOMM_cyclo_SagD"/>
</dbReference>
<reference evidence="3" key="1">
    <citation type="submission" date="2016-02" db="EMBL/GenBank/DDBJ databases">
        <authorList>
            <person name="Holder M.E."/>
            <person name="Ajami N.J."/>
            <person name="Petrosino J.F."/>
        </authorList>
    </citation>
    <scope>NUCLEOTIDE SEQUENCE [LARGE SCALE GENOMIC DNA]</scope>
    <source>
        <strain evidence="3">DSM 12838</strain>
    </source>
</reference>
<dbReference type="Gene3D" id="3.30.1330.230">
    <property type="match status" value="1"/>
</dbReference>
<name>A0A109W6E5_9BACT</name>
<dbReference type="Proteomes" id="UP000063964">
    <property type="component" value="Chromosome"/>
</dbReference>
<sequence>MIRKLFSSKTGIIRQISALMRNADQPPLHYVMTALCDTGRFGPNRNDFASTGTALDGISAWWASLGEGIERYCAALSDMHPQQKATFQQLEQAGVRALPPEKFRLFTDEQYQSPGFVFCRPERSSVLHWIAGQSLVDHGTCYLPSAMVFNAYRHPDEQLTVPNIHPGVACGTNLSGALLAALYEIIERDAMMTWWLNALPMPGIAASLPETVQTFITRNKNIEVSFLWLQTDIQVPVIFCLLVDTNAQVASGGCAARFQAEMALHKAFCEAAQTWLLALDLKRGRQGNIAHFCRKGLFPPDMDKPTAAPGTHVLHNLQAYLSAEYWDNLYPIRKPKERVALADLPGGPEHRSPEVMLRIITEMLVQTGLEPVAVNLTTPDIAETGLWVVRVCVPGMIPNTPTAYPPLGLPRLRTLPARLGFARAQAAAWNAAPIPYS</sequence>